<dbReference type="Proteomes" id="UP000077266">
    <property type="component" value="Unassembled WGS sequence"/>
</dbReference>
<feature type="domain" description="DUF6534" evidence="2">
    <location>
        <begin position="221"/>
        <end position="308"/>
    </location>
</feature>
<dbReference type="OrthoDB" id="3268207at2759"/>
<keyword evidence="1" id="KW-1133">Transmembrane helix</keyword>
<keyword evidence="1" id="KW-0472">Membrane</keyword>
<proteinExistence type="predicted"/>
<keyword evidence="1" id="KW-0812">Transmembrane</keyword>
<name>A0A165F111_EXIGL</name>
<dbReference type="PANTHER" id="PTHR40465">
    <property type="entry name" value="CHROMOSOME 1, WHOLE GENOME SHOTGUN SEQUENCE"/>
    <property type="match status" value="1"/>
</dbReference>
<organism evidence="3 4">
    <name type="scientific">Exidia glandulosa HHB12029</name>
    <dbReference type="NCBI Taxonomy" id="1314781"/>
    <lineage>
        <taxon>Eukaryota</taxon>
        <taxon>Fungi</taxon>
        <taxon>Dikarya</taxon>
        <taxon>Basidiomycota</taxon>
        <taxon>Agaricomycotina</taxon>
        <taxon>Agaricomycetes</taxon>
        <taxon>Auriculariales</taxon>
        <taxon>Exidiaceae</taxon>
        <taxon>Exidia</taxon>
    </lineage>
</organism>
<evidence type="ECO:0000313" key="3">
    <source>
        <dbReference type="EMBL" id="KZV88133.1"/>
    </source>
</evidence>
<feature type="transmembrane region" description="Helical" evidence="1">
    <location>
        <begin position="212"/>
        <end position="232"/>
    </location>
</feature>
<dbReference type="InParanoid" id="A0A165F111"/>
<protein>
    <recommendedName>
        <fullName evidence="2">DUF6534 domain-containing protein</fullName>
    </recommendedName>
</protein>
<dbReference type="Pfam" id="PF20152">
    <property type="entry name" value="DUF6534"/>
    <property type="match status" value="1"/>
</dbReference>
<feature type="transmembrane region" description="Helical" evidence="1">
    <location>
        <begin position="100"/>
        <end position="121"/>
    </location>
</feature>
<feature type="transmembrane region" description="Helical" evidence="1">
    <location>
        <begin position="133"/>
        <end position="156"/>
    </location>
</feature>
<feature type="transmembrane region" description="Helical" evidence="1">
    <location>
        <begin position="168"/>
        <end position="192"/>
    </location>
</feature>
<evidence type="ECO:0000313" key="4">
    <source>
        <dbReference type="Proteomes" id="UP000077266"/>
    </source>
</evidence>
<sequence>MTARHRKPATACQRGTARSSRFRLSQQCTYKGLLHCQLRATRCIPPHLLLMSAPLGTDLRLTVGVLEVSVALAFFHTGITLIQAGTYFRAGNCDPQGMRGLVAFATCADILHTALLMHALYHYTIISFADYEAIGHMIWSFPASVLVIGVVTMFGLRTYWCVKRVYNLTSSTAVAVTCWAPVVAAAAVEFSLAGSQLRDLSWQLAYTRSFKVRLGVTFGLSALADTLIAATICRSLYKMRSGFAKSDKLIDKLMAFAVGSGLLTSVASLIALLVYLFAKPSFIFAAFYILMPKIITNSFLVSLNERTHNRQELMQMSPMIVSSARVHIIITIA</sequence>
<evidence type="ECO:0000259" key="2">
    <source>
        <dbReference type="Pfam" id="PF20152"/>
    </source>
</evidence>
<reference evidence="3 4" key="1">
    <citation type="journal article" date="2016" name="Mol. Biol. Evol.">
        <title>Comparative Genomics of Early-Diverging Mushroom-Forming Fungi Provides Insights into the Origins of Lignocellulose Decay Capabilities.</title>
        <authorList>
            <person name="Nagy L.G."/>
            <person name="Riley R."/>
            <person name="Tritt A."/>
            <person name="Adam C."/>
            <person name="Daum C."/>
            <person name="Floudas D."/>
            <person name="Sun H."/>
            <person name="Yadav J.S."/>
            <person name="Pangilinan J."/>
            <person name="Larsson K.H."/>
            <person name="Matsuura K."/>
            <person name="Barry K."/>
            <person name="Labutti K."/>
            <person name="Kuo R."/>
            <person name="Ohm R.A."/>
            <person name="Bhattacharya S.S."/>
            <person name="Shirouzu T."/>
            <person name="Yoshinaga Y."/>
            <person name="Martin F.M."/>
            <person name="Grigoriev I.V."/>
            <person name="Hibbett D.S."/>
        </authorList>
    </citation>
    <scope>NUCLEOTIDE SEQUENCE [LARGE SCALE GENOMIC DNA]</scope>
    <source>
        <strain evidence="3 4">HHB12029</strain>
    </source>
</reference>
<dbReference type="InterPro" id="IPR045339">
    <property type="entry name" value="DUF6534"/>
</dbReference>
<accession>A0A165F111</accession>
<feature type="transmembrane region" description="Helical" evidence="1">
    <location>
        <begin position="253"/>
        <end position="276"/>
    </location>
</feature>
<dbReference type="STRING" id="1314781.A0A165F111"/>
<dbReference type="EMBL" id="KV426107">
    <property type="protein sequence ID" value="KZV88133.1"/>
    <property type="molecule type" value="Genomic_DNA"/>
</dbReference>
<dbReference type="AlphaFoldDB" id="A0A165F111"/>
<feature type="transmembrane region" description="Helical" evidence="1">
    <location>
        <begin position="282"/>
        <end position="303"/>
    </location>
</feature>
<evidence type="ECO:0000256" key="1">
    <source>
        <dbReference type="SAM" id="Phobius"/>
    </source>
</evidence>
<gene>
    <name evidence="3" type="ORF">EXIGLDRAFT_184854</name>
</gene>
<dbReference type="PANTHER" id="PTHR40465:SF1">
    <property type="entry name" value="DUF6534 DOMAIN-CONTAINING PROTEIN"/>
    <property type="match status" value="1"/>
</dbReference>
<keyword evidence="4" id="KW-1185">Reference proteome</keyword>